<accession>A0A845BM53</accession>
<dbReference type="SUPFAM" id="SSF52980">
    <property type="entry name" value="Restriction endonuclease-like"/>
    <property type="match status" value="1"/>
</dbReference>
<dbReference type="Gene3D" id="3.40.50.300">
    <property type="entry name" value="P-loop containing nucleotide triphosphate hydrolases"/>
    <property type="match status" value="2"/>
</dbReference>
<dbReference type="InterPro" id="IPR027417">
    <property type="entry name" value="P-loop_NTPase"/>
</dbReference>
<evidence type="ECO:0000256" key="4">
    <source>
        <dbReference type="ARBA" id="ARBA00022801"/>
    </source>
</evidence>
<dbReference type="GO" id="GO:0009338">
    <property type="term" value="C:exodeoxyribonuclease V complex"/>
    <property type="evidence" value="ECO:0007669"/>
    <property type="project" value="InterPro"/>
</dbReference>
<keyword evidence="1 10" id="KW-0540">Nuclease</keyword>
<evidence type="ECO:0000313" key="12">
    <source>
        <dbReference type="EMBL" id="MXR37727.1"/>
    </source>
</evidence>
<comment type="miscellaneous">
    <text evidence="10">In the RecBCD complex, RecB has a slow 3'-5' helicase, an exonuclease activity and loads RecA onto ssDNA, RecD has a fast 5'-3' helicase activity, while RecC stimulates the ATPase and processivity of the RecB helicase and contributes to recognition of the Chi site.</text>
</comment>
<proteinExistence type="inferred from homology"/>
<evidence type="ECO:0000313" key="13">
    <source>
        <dbReference type="Proteomes" id="UP000467214"/>
    </source>
</evidence>
<keyword evidence="3 10" id="KW-0227">DNA damage</keyword>
<dbReference type="InterPro" id="IPR006697">
    <property type="entry name" value="RecC"/>
</dbReference>
<comment type="subunit">
    <text evidence="10">Heterotrimer of RecB, RecC and RecD. All subunits contribute to DNA-binding.</text>
</comment>
<dbReference type="NCBIfam" id="TIGR01450">
    <property type="entry name" value="recC"/>
    <property type="match status" value="1"/>
</dbReference>
<name>A0A845BM53_9NEIS</name>
<dbReference type="EMBL" id="WSSB01000011">
    <property type="protein sequence ID" value="MXR37727.1"/>
    <property type="molecule type" value="Genomic_DNA"/>
</dbReference>
<dbReference type="AlphaFoldDB" id="A0A845BM53"/>
<keyword evidence="5 10" id="KW-0347">Helicase</keyword>
<dbReference type="PANTHER" id="PTHR30591">
    <property type="entry name" value="RECBCD ENZYME SUBUNIT RECC"/>
    <property type="match status" value="1"/>
</dbReference>
<keyword evidence="2 10" id="KW-0547">Nucleotide-binding</keyword>
<evidence type="ECO:0000256" key="2">
    <source>
        <dbReference type="ARBA" id="ARBA00022741"/>
    </source>
</evidence>
<dbReference type="GO" id="GO:0000724">
    <property type="term" value="P:double-strand break repair via homologous recombination"/>
    <property type="evidence" value="ECO:0007669"/>
    <property type="project" value="UniProtKB-UniRule"/>
</dbReference>
<evidence type="ECO:0000256" key="5">
    <source>
        <dbReference type="ARBA" id="ARBA00022806"/>
    </source>
</evidence>
<dbReference type="GO" id="GO:0005524">
    <property type="term" value="F:ATP binding"/>
    <property type="evidence" value="ECO:0007669"/>
    <property type="project" value="UniProtKB-UniRule"/>
</dbReference>
<gene>
    <name evidence="10 12" type="primary">recC</name>
    <name evidence="12" type="ORF">GQF02_12155</name>
</gene>
<keyword evidence="13" id="KW-1185">Reference proteome</keyword>
<comment type="caution">
    <text evidence="12">The sequence shown here is derived from an EMBL/GenBank/DDBJ whole genome shotgun (WGS) entry which is preliminary data.</text>
</comment>
<evidence type="ECO:0000259" key="11">
    <source>
        <dbReference type="Pfam" id="PF17946"/>
    </source>
</evidence>
<dbReference type="Proteomes" id="UP000467214">
    <property type="component" value="Unassembled WGS sequence"/>
</dbReference>
<keyword evidence="7 10" id="KW-0067">ATP-binding</keyword>
<dbReference type="HAMAP" id="MF_01486">
    <property type="entry name" value="RecC"/>
    <property type="match status" value="1"/>
</dbReference>
<dbReference type="Gene3D" id="1.10.10.160">
    <property type="match status" value="1"/>
</dbReference>
<dbReference type="Gene3D" id="1.10.10.990">
    <property type="match status" value="1"/>
</dbReference>
<dbReference type="PIRSF" id="PIRSF000980">
    <property type="entry name" value="RecC"/>
    <property type="match status" value="1"/>
</dbReference>
<dbReference type="GO" id="GO:0008854">
    <property type="term" value="F:exodeoxyribonuclease V activity"/>
    <property type="evidence" value="ECO:0007669"/>
    <property type="project" value="InterPro"/>
</dbReference>
<evidence type="ECO:0000256" key="1">
    <source>
        <dbReference type="ARBA" id="ARBA00022722"/>
    </source>
</evidence>
<evidence type="ECO:0000256" key="3">
    <source>
        <dbReference type="ARBA" id="ARBA00022763"/>
    </source>
</evidence>
<evidence type="ECO:0000256" key="8">
    <source>
        <dbReference type="ARBA" id="ARBA00023125"/>
    </source>
</evidence>
<keyword evidence="8 10" id="KW-0238">DNA-binding</keyword>
<keyword evidence="6 10" id="KW-0269">Exonuclease</keyword>
<dbReference type="InterPro" id="IPR011335">
    <property type="entry name" value="Restrct_endonuc-II-like"/>
</dbReference>
<dbReference type="GO" id="GO:0003678">
    <property type="term" value="F:DNA helicase activity"/>
    <property type="evidence" value="ECO:0007669"/>
    <property type="project" value="UniProtKB-UniRule"/>
</dbReference>
<evidence type="ECO:0000256" key="7">
    <source>
        <dbReference type="ARBA" id="ARBA00022840"/>
    </source>
</evidence>
<evidence type="ECO:0000256" key="9">
    <source>
        <dbReference type="ARBA" id="ARBA00023204"/>
    </source>
</evidence>
<dbReference type="Pfam" id="PF17946">
    <property type="entry name" value="RecC_C"/>
    <property type="match status" value="1"/>
</dbReference>
<sequence>MLHLYQSNRLETLGTLLATVQQAAPLSDPFAAETVLVQSRGMGRWITLDLAQKAGIAAHLDFVLPAAFAWQLMQKVLPGLPRKSTFAPEVLSWRLMALLPTLSGEPCQALARYLEGGETAAFELSGKVADIFDQYLVFRPQWIRAWEKGELLGLGEDEAWQAALWRVLAAEDATRHRVRLLDDFLSSLTREHLPERVILFGISNLAPMYLALVKRLSALTEVFLFTLNPCEAYWGDLVDARHQRDLFDTDAVAAAQGHPLLASLGKQGRDFFDLIAGDAELDSHPLYDAGEEDTLLARLQRDMLTLANPGVASYVPQPHASDDCSIELHATHGAMRELEVLKDRLLARFAADSSLTPADIVVLSPDINAYAPFIDSVFGKRSDAGAANIPYTIADRTVAREQPLLASFAALLDLLDSRFAADDVLSLLDCDALLARFGLLAADVPFIHDWVRKSGIRWGRDAAHKQALGLPDDAQHTWRWGLDRLLLGGILPDAMAGDTRSPLFGELLPAGGAGGSLAETLARFASLIDTLFDLACLWQQAATPQVWATRVGEAANALFSVNAEEEDALAVLFDAAAELAEDATLAAYSQEVGLSVVRDYLQRRLKQASGSGFLAGRVTFCAMVPMRSIPFRVLCLIGMNDGAYPRDERPVSFDLIARHPQKGDRSRRFDDRYLFLEAILSAREALYLSWVGRSARSDEPLPPSALVSELLDCLSAMTGADAGKSLLQQHSLQPFARSNYAATAQASFEPAYYAALSAPRHTPLPFATPLPLEAPRVVALSALIRFWQNPVRSYLGDQLGVRLAASLEDMETREPFALDRNSRVAVRTPLVAALYEGKPLAPVKARLSGMGLLPPAALGQAWLADELGQSARFAARLPDELADAPLPPEPLGLVIGGFTLSGELSGLRPCGLITTVPRRANAGERIAFWLRHLVLCVLRPAGVMPASLLVDDEDALALLPVDDAAAQLEAWLSFYALGQRAPLVFFPRTSLAAARVLADDVTARDAALAKAYAEWDPSFTGRGKFPQKSEAAVELVFRGGDPLQDAQFLQLAEVLLLPMLAAFDGKDETEDAA</sequence>
<reference evidence="12 13" key="1">
    <citation type="submission" date="2019-12" db="EMBL/GenBank/DDBJ databases">
        <title>Neisseriaceae gen. nov. sp. Genome sequencing and assembly.</title>
        <authorList>
            <person name="Liu Z."/>
            <person name="Li A."/>
        </authorList>
    </citation>
    <scope>NUCLEOTIDE SEQUENCE [LARGE SCALE GENOMIC DNA]</scope>
    <source>
        <strain evidence="12 13">B2N2-7</strain>
    </source>
</reference>
<dbReference type="Gene3D" id="3.40.50.10930">
    <property type="match status" value="1"/>
</dbReference>
<keyword evidence="9 10" id="KW-0234">DNA repair</keyword>
<evidence type="ECO:0000256" key="10">
    <source>
        <dbReference type="HAMAP-Rule" id="MF_01486"/>
    </source>
</evidence>
<dbReference type="PANTHER" id="PTHR30591:SF1">
    <property type="entry name" value="RECBCD ENZYME SUBUNIT RECC"/>
    <property type="match status" value="1"/>
</dbReference>
<dbReference type="GO" id="GO:0003677">
    <property type="term" value="F:DNA binding"/>
    <property type="evidence" value="ECO:0007669"/>
    <property type="project" value="UniProtKB-UniRule"/>
</dbReference>
<keyword evidence="4 10" id="KW-0378">Hydrolase</keyword>
<organism evidence="12 13">
    <name type="scientific">Craterilacuibacter sinensis</name>
    <dbReference type="NCBI Taxonomy" id="2686017"/>
    <lineage>
        <taxon>Bacteria</taxon>
        <taxon>Pseudomonadati</taxon>
        <taxon>Pseudomonadota</taxon>
        <taxon>Betaproteobacteria</taxon>
        <taxon>Neisseriales</taxon>
        <taxon>Neisseriaceae</taxon>
        <taxon>Craterilacuibacter</taxon>
    </lineage>
</organism>
<dbReference type="Pfam" id="PF04257">
    <property type="entry name" value="Exonuc_V_gamma"/>
    <property type="match status" value="1"/>
</dbReference>
<dbReference type="SUPFAM" id="SSF52540">
    <property type="entry name" value="P-loop containing nucleoside triphosphate hydrolases"/>
    <property type="match status" value="2"/>
</dbReference>
<feature type="domain" description="RecC C-terminal" evidence="11">
    <location>
        <begin position="776"/>
        <end position="995"/>
    </location>
</feature>
<protein>
    <recommendedName>
        <fullName evidence="10">RecBCD enzyme subunit RecC</fullName>
    </recommendedName>
    <alternativeName>
        <fullName evidence="10">Exonuclease V subunit RecC</fullName>
        <shortName evidence="10">ExoV subunit RecC</shortName>
    </alternativeName>
    <alternativeName>
        <fullName evidence="10">Helicase/nuclease RecBCD subunit RecC</fullName>
    </alternativeName>
</protein>
<dbReference type="InterPro" id="IPR013986">
    <property type="entry name" value="DExx_box_DNA_helicase_dom_sf"/>
</dbReference>
<comment type="similarity">
    <text evidence="10">Belongs to the RecC family.</text>
</comment>
<evidence type="ECO:0000256" key="6">
    <source>
        <dbReference type="ARBA" id="ARBA00022839"/>
    </source>
</evidence>
<dbReference type="InterPro" id="IPR041500">
    <property type="entry name" value="RecC_C"/>
</dbReference>
<comment type="function">
    <text evidence="10">A helicase/nuclease that prepares dsDNA breaks (DSB) for recombinational DNA repair. Binds to DSBs and unwinds DNA via a highly rapid and processive ATP-dependent bidirectional helicase activity. Unwinds dsDNA until it encounters a Chi (crossover hotspot instigator) sequence from the 3' direction. Cuts ssDNA a few nucleotides 3' to the Chi site. The properties and activities of the enzyme are changed at Chi. The Chi-altered holoenzyme produces a long 3'-ssDNA overhang and facilitates RecA-binding to the ssDNA for homologous DNA recombination and repair. Holoenzyme degrades any linearized DNA that is unable to undergo homologous recombination. In the holoenzyme this subunit recognizes the wild-type Chi sequence, and when added to isolated RecB increases its ATP-dependent helicase processivity.</text>
</comment>